<dbReference type="GO" id="GO:0004316">
    <property type="term" value="F:3-oxoacyl-[acyl-carrier-protein] reductase (NADPH) activity"/>
    <property type="evidence" value="ECO:0007669"/>
    <property type="project" value="UniProtKB-EC"/>
</dbReference>
<dbReference type="InterPro" id="IPR020904">
    <property type="entry name" value="Sc_DH/Rdtase_CS"/>
</dbReference>
<dbReference type="PANTHER" id="PTHR42760:SF133">
    <property type="entry name" value="3-OXOACYL-[ACYL-CARRIER-PROTEIN] REDUCTASE"/>
    <property type="match status" value="1"/>
</dbReference>
<dbReference type="Proteomes" id="UP000494255">
    <property type="component" value="Unassembled WGS sequence"/>
</dbReference>
<evidence type="ECO:0000256" key="2">
    <source>
        <dbReference type="ARBA" id="ARBA00023002"/>
    </source>
</evidence>
<organism evidence="3 4">
    <name type="scientific">Paraburkholderia sediminicola</name>
    <dbReference type="NCBI Taxonomy" id="458836"/>
    <lineage>
        <taxon>Bacteria</taxon>
        <taxon>Pseudomonadati</taxon>
        <taxon>Pseudomonadota</taxon>
        <taxon>Betaproteobacteria</taxon>
        <taxon>Burkholderiales</taxon>
        <taxon>Burkholderiaceae</taxon>
        <taxon>Paraburkholderia</taxon>
    </lineage>
</organism>
<gene>
    <name evidence="3" type="primary">fabG_12</name>
    <name evidence="3" type="ORF">LMG24238_06711</name>
</gene>
<dbReference type="InterPro" id="IPR002347">
    <property type="entry name" value="SDR_fam"/>
</dbReference>
<name>A0A6J5CRW9_9BURK</name>
<evidence type="ECO:0000256" key="1">
    <source>
        <dbReference type="ARBA" id="ARBA00006484"/>
    </source>
</evidence>
<dbReference type="SUPFAM" id="SSF51735">
    <property type="entry name" value="NAD(P)-binding Rossmann-fold domains"/>
    <property type="match status" value="1"/>
</dbReference>
<dbReference type="EMBL" id="CADIKC010000014">
    <property type="protein sequence ID" value="CAB3741055.1"/>
    <property type="molecule type" value="Genomic_DNA"/>
</dbReference>
<dbReference type="RefSeq" id="WP_175054186.1">
    <property type="nucleotide sequence ID" value="NZ_CADIKC010000014.1"/>
</dbReference>
<comment type="similarity">
    <text evidence="1">Belongs to the short-chain dehydrogenases/reductases (SDR) family.</text>
</comment>
<dbReference type="PANTHER" id="PTHR42760">
    <property type="entry name" value="SHORT-CHAIN DEHYDROGENASES/REDUCTASES FAMILY MEMBER"/>
    <property type="match status" value="1"/>
</dbReference>
<dbReference type="CDD" id="cd05233">
    <property type="entry name" value="SDR_c"/>
    <property type="match status" value="1"/>
</dbReference>
<evidence type="ECO:0000313" key="4">
    <source>
        <dbReference type="Proteomes" id="UP000494255"/>
    </source>
</evidence>
<protein>
    <submittedName>
        <fullName evidence="3">3-oxoacyl-[acyl-carrier-protein] reductase FabG</fullName>
        <ecNumber evidence="3">1.1.1.100</ecNumber>
    </submittedName>
</protein>
<reference evidence="3 4" key="1">
    <citation type="submission" date="2020-04" db="EMBL/GenBank/DDBJ databases">
        <authorList>
            <person name="De Canck E."/>
        </authorList>
    </citation>
    <scope>NUCLEOTIDE SEQUENCE [LARGE SCALE GENOMIC DNA]</scope>
    <source>
        <strain evidence="3 4">LMG 24238</strain>
    </source>
</reference>
<dbReference type="InterPro" id="IPR036291">
    <property type="entry name" value="NAD(P)-bd_dom_sf"/>
</dbReference>
<keyword evidence="4" id="KW-1185">Reference proteome</keyword>
<dbReference type="EC" id="1.1.1.100" evidence="3"/>
<accession>A0A6J5CRW9</accession>
<dbReference type="GeneID" id="97045284"/>
<dbReference type="AlphaFoldDB" id="A0A6J5CRW9"/>
<evidence type="ECO:0000313" key="3">
    <source>
        <dbReference type="EMBL" id="CAB3741055.1"/>
    </source>
</evidence>
<sequence>MEQQLNWLGPARGSHMIVAGGCGGIGRELVAQAVAYGVDVTVLDLPGSIVPAHCIEGARYISFDARDEASIGAAISKVADQWKHVDAFVFLCGYPILPRRPLSEVSLSAWNDLMQVNLTSAYLLTNALLPLLRESEWPSITTVASSLGYQVMPGMGAYATSKGALVSLTKALAMELAPKIRVNAVAPGAVETEFLGGGTGREELGNDRTWFDAMSDKYVSAVPLGRVAAPSDVAGPILFLAGRGAAYMTGQVLHLNGGRLTP</sequence>
<keyword evidence="2 3" id="KW-0560">Oxidoreductase</keyword>
<dbReference type="Pfam" id="PF13561">
    <property type="entry name" value="adh_short_C2"/>
    <property type="match status" value="1"/>
</dbReference>
<dbReference type="Gene3D" id="3.40.50.720">
    <property type="entry name" value="NAD(P)-binding Rossmann-like Domain"/>
    <property type="match status" value="1"/>
</dbReference>
<proteinExistence type="inferred from homology"/>
<dbReference type="PROSITE" id="PS00061">
    <property type="entry name" value="ADH_SHORT"/>
    <property type="match status" value="1"/>
</dbReference>
<dbReference type="PRINTS" id="PR00081">
    <property type="entry name" value="GDHRDH"/>
</dbReference>